<proteinExistence type="predicted"/>
<dbReference type="Proteomes" id="UP000017837">
    <property type="component" value="Unassembled WGS sequence"/>
</dbReference>
<gene>
    <name evidence="2" type="ORF">ABENE_05885</name>
</gene>
<dbReference type="AlphaFoldDB" id="V4PHK9"/>
<reference evidence="2 3" key="1">
    <citation type="journal article" date="2014" name="Nature">
        <title>Sequential evolution of bacterial morphology by co-option of a developmental regulator.</title>
        <authorList>
            <person name="Jiang C."/>
            <person name="Brown P.J."/>
            <person name="Ducret A."/>
            <person name="Brun Y.V."/>
        </authorList>
    </citation>
    <scope>NUCLEOTIDE SEQUENCE [LARGE SCALE GENOMIC DNA]</scope>
    <source>
        <strain evidence="2 3">DSM 16100</strain>
    </source>
</reference>
<evidence type="ECO:0000313" key="3">
    <source>
        <dbReference type="Proteomes" id="UP000017837"/>
    </source>
</evidence>
<comment type="caution">
    <text evidence="2">The sequence shown here is derived from an EMBL/GenBank/DDBJ whole genome shotgun (WGS) entry which is preliminary data.</text>
</comment>
<dbReference type="EMBL" id="AWGB01000008">
    <property type="protein sequence ID" value="ESQ93432.1"/>
    <property type="molecule type" value="Genomic_DNA"/>
</dbReference>
<sequence length="103" mass="11665">MLYLGGALVAVWLMTFWKGIKTGRLTAIVIAIGFGILTLVPYVSMYINLVKFGADISVILPSLLSWLGMVEIVWLPLAWLTVIYGNWLYRKRIRLKTSSQVFD</sequence>
<keyword evidence="1" id="KW-1133">Transmembrane helix</keyword>
<keyword evidence="1" id="KW-0812">Transmembrane</keyword>
<name>V4PHK9_9CAUL</name>
<evidence type="ECO:0000313" key="2">
    <source>
        <dbReference type="EMBL" id="ESQ93432.1"/>
    </source>
</evidence>
<keyword evidence="1" id="KW-0472">Membrane</keyword>
<protein>
    <submittedName>
        <fullName evidence="2">Uncharacterized protein</fullName>
    </submittedName>
</protein>
<feature type="transmembrane region" description="Helical" evidence="1">
    <location>
        <begin position="25"/>
        <end position="43"/>
    </location>
</feature>
<dbReference type="PATRIC" id="fig|1121022.4.peg.1171"/>
<evidence type="ECO:0000256" key="1">
    <source>
        <dbReference type="SAM" id="Phobius"/>
    </source>
</evidence>
<feature type="transmembrane region" description="Helical" evidence="1">
    <location>
        <begin position="63"/>
        <end position="89"/>
    </location>
</feature>
<keyword evidence="3" id="KW-1185">Reference proteome</keyword>
<accession>V4PHK9</accession>
<organism evidence="2 3">
    <name type="scientific">Asticcacaulis benevestitus DSM 16100 = ATCC BAA-896</name>
    <dbReference type="NCBI Taxonomy" id="1121022"/>
    <lineage>
        <taxon>Bacteria</taxon>
        <taxon>Pseudomonadati</taxon>
        <taxon>Pseudomonadota</taxon>
        <taxon>Alphaproteobacteria</taxon>
        <taxon>Caulobacterales</taxon>
        <taxon>Caulobacteraceae</taxon>
        <taxon>Asticcacaulis</taxon>
    </lineage>
</organism>